<keyword evidence="11" id="KW-0378">Hydrolase</keyword>
<evidence type="ECO:0000256" key="3">
    <source>
        <dbReference type="ARBA" id="ARBA00022692"/>
    </source>
</evidence>
<dbReference type="RefSeq" id="WP_082076745.1">
    <property type="nucleotide sequence ID" value="NZ_JYIX01000036.1"/>
</dbReference>
<dbReference type="PATRIC" id="fig|582680.6.peg.2385"/>
<feature type="domain" description="ABC3 transporter permease C-terminal" evidence="9">
    <location>
        <begin position="298"/>
        <end position="409"/>
    </location>
</feature>
<keyword evidence="2" id="KW-1003">Cell membrane</keyword>
<dbReference type="Pfam" id="PF02687">
    <property type="entry name" value="FtsX"/>
    <property type="match status" value="1"/>
</dbReference>
<feature type="transmembrane region" description="Helical" evidence="8">
    <location>
        <begin position="376"/>
        <end position="399"/>
    </location>
</feature>
<dbReference type="STRING" id="582680.RS86_02319"/>
<keyword evidence="3 8" id="KW-0812">Transmembrane</keyword>
<evidence type="ECO:0000256" key="6">
    <source>
        <dbReference type="ARBA" id="ARBA00038076"/>
    </source>
</evidence>
<keyword evidence="5 8" id="KW-0472">Membrane</keyword>
<dbReference type="Pfam" id="PF12704">
    <property type="entry name" value="MacB_PCD"/>
    <property type="match status" value="1"/>
</dbReference>
<dbReference type="GO" id="GO:0016787">
    <property type="term" value="F:hydrolase activity"/>
    <property type="evidence" value="ECO:0007669"/>
    <property type="project" value="UniProtKB-KW"/>
</dbReference>
<evidence type="ECO:0000259" key="10">
    <source>
        <dbReference type="Pfam" id="PF12704"/>
    </source>
</evidence>
<comment type="similarity">
    <text evidence="6">Belongs to the ABC-4 integral membrane protein family.</text>
</comment>
<dbReference type="InterPro" id="IPR050250">
    <property type="entry name" value="Macrolide_Exporter_MacB"/>
</dbReference>
<dbReference type="PANTHER" id="PTHR30572">
    <property type="entry name" value="MEMBRANE COMPONENT OF TRANSPORTER-RELATED"/>
    <property type="match status" value="1"/>
</dbReference>
<evidence type="ECO:0000256" key="2">
    <source>
        <dbReference type="ARBA" id="ARBA00022475"/>
    </source>
</evidence>
<protein>
    <submittedName>
        <fullName evidence="11">Macrolide export ATP-binding/permease protein MacB</fullName>
        <ecNumber evidence="11">3.6.3.-</ecNumber>
    </submittedName>
</protein>
<evidence type="ECO:0000256" key="1">
    <source>
        <dbReference type="ARBA" id="ARBA00004651"/>
    </source>
</evidence>
<evidence type="ECO:0000256" key="4">
    <source>
        <dbReference type="ARBA" id="ARBA00022989"/>
    </source>
</evidence>
<evidence type="ECO:0000259" key="9">
    <source>
        <dbReference type="Pfam" id="PF02687"/>
    </source>
</evidence>
<dbReference type="PANTHER" id="PTHR30572:SF4">
    <property type="entry name" value="ABC TRANSPORTER PERMEASE YTRF"/>
    <property type="match status" value="1"/>
</dbReference>
<dbReference type="GO" id="GO:0005524">
    <property type="term" value="F:ATP binding"/>
    <property type="evidence" value="ECO:0007669"/>
    <property type="project" value="UniProtKB-KW"/>
</dbReference>
<evidence type="ECO:0000256" key="7">
    <source>
        <dbReference type="SAM" id="MobiDB-lite"/>
    </source>
</evidence>
<organism evidence="11 12">
    <name type="scientific">Microbacterium azadirachtae</name>
    <dbReference type="NCBI Taxonomy" id="582680"/>
    <lineage>
        <taxon>Bacteria</taxon>
        <taxon>Bacillati</taxon>
        <taxon>Actinomycetota</taxon>
        <taxon>Actinomycetes</taxon>
        <taxon>Micrococcales</taxon>
        <taxon>Microbacteriaceae</taxon>
        <taxon>Microbacterium</taxon>
    </lineage>
</organism>
<keyword evidence="4 8" id="KW-1133">Transmembrane helix</keyword>
<dbReference type="AlphaFoldDB" id="A0A0F0LH34"/>
<dbReference type="Proteomes" id="UP000033740">
    <property type="component" value="Unassembled WGS sequence"/>
</dbReference>
<evidence type="ECO:0000313" key="11">
    <source>
        <dbReference type="EMBL" id="KJL32542.1"/>
    </source>
</evidence>
<comment type="subcellular location">
    <subcellularLocation>
        <location evidence="1">Cell membrane</location>
        <topology evidence="1">Multi-pass membrane protein</topology>
    </subcellularLocation>
</comment>
<dbReference type="GO" id="GO:0005886">
    <property type="term" value="C:plasma membrane"/>
    <property type="evidence" value="ECO:0007669"/>
    <property type="project" value="UniProtKB-SubCell"/>
</dbReference>
<reference evidence="11 12" key="1">
    <citation type="submission" date="2015-02" db="EMBL/GenBank/DDBJ databases">
        <title>Draft genome sequences of ten Microbacterium spp. with emphasis on heavy metal contaminated environments.</title>
        <authorList>
            <person name="Corretto E."/>
        </authorList>
    </citation>
    <scope>NUCLEOTIDE SEQUENCE [LARGE SCALE GENOMIC DNA]</scope>
    <source>
        <strain evidence="11 12">ARN176</strain>
    </source>
</reference>
<dbReference type="GO" id="GO:0022857">
    <property type="term" value="F:transmembrane transporter activity"/>
    <property type="evidence" value="ECO:0007669"/>
    <property type="project" value="TreeGrafter"/>
</dbReference>
<proteinExistence type="inferred from homology"/>
<dbReference type="InterPro" id="IPR025857">
    <property type="entry name" value="MacB_PCD"/>
</dbReference>
<comment type="caution">
    <text evidence="11">The sequence shown here is derived from an EMBL/GenBank/DDBJ whole genome shotgun (WGS) entry which is preliminary data.</text>
</comment>
<name>A0A0F0LH34_9MICO</name>
<accession>A0A0F0LH34</accession>
<keyword evidence="12" id="KW-1185">Reference proteome</keyword>
<dbReference type="EMBL" id="JYIX01000036">
    <property type="protein sequence ID" value="KJL32542.1"/>
    <property type="molecule type" value="Genomic_DNA"/>
</dbReference>
<feature type="domain" description="MacB-like periplasmic core" evidence="10">
    <location>
        <begin position="50"/>
        <end position="259"/>
    </location>
</feature>
<dbReference type="EC" id="3.6.3.-" evidence="11"/>
<feature type="transmembrane region" description="Helical" evidence="8">
    <location>
        <begin position="293"/>
        <end position="318"/>
    </location>
</feature>
<keyword evidence="11" id="KW-0067">ATP-binding</keyword>
<gene>
    <name evidence="11" type="primary">macB_2</name>
    <name evidence="11" type="ORF">RS86_02319</name>
</gene>
<feature type="transmembrane region" description="Helical" evidence="8">
    <location>
        <begin position="345"/>
        <end position="370"/>
    </location>
</feature>
<evidence type="ECO:0000256" key="5">
    <source>
        <dbReference type="ARBA" id="ARBA00023136"/>
    </source>
</evidence>
<evidence type="ECO:0000256" key="8">
    <source>
        <dbReference type="SAM" id="Phobius"/>
    </source>
</evidence>
<feature type="region of interest" description="Disordered" evidence="7">
    <location>
        <begin position="1"/>
        <end position="27"/>
    </location>
</feature>
<keyword evidence="11" id="KW-0547">Nucleotide-binding</keyword>
<dbReference type="InterPro" id="IPR003838">
    <property type="entry name" value="ABC3_permease_C"/>
</dbReference>
<sequence length="415" mass="41932">MSITTAPADFATTSAANPSAPPPRPRSRLLARDAVRLGTVGLRTRPARAILSALGIAIGIAAMIAVVGISASSQAKLNAQLASLGTNLLTAQAGKSVFGQDTKLPPDTIAKVGMLDGVESASGYGDLSVSVYRSHLTDPSETGGITVRAADLRLPGTTGARLAAGSWLNAATANFPAVVLGAKAAERLGVASPGAQVWLGGRYFTVVGILEAVPLAPELDTSALIGIPIAHAQFGYDGSPTMVYERSSDAAVESVRTRLGRTVSPQTPDQVTVSRPSDALAAKKAADQAFTGLLVGLGSVALLVGGIGVANTMIISVLERRREIGLRRALGATRGHIRTQFLSEALLLSALGGVLGAALGVAVTAGFALLRGWPVAIPPVTLAIAIGATLLIGAVAGLYPAVRAARTDPTTALGG</sequence>
<evidence type="ECO:0000313" key="12">
    <source>
        <dbReference type="Proteomes" id="UP000033740"/>
    </source>
</evidence>
<feature type="transmembrane region" description="Helical" evidence="8">
    <location>
        <begin position="49"/>
        <end position="71"/>
    </location>
</feature>